<dbReference type="PANTHER" id="PTHR34467:SF7">
    <property type="entry name" value="TRANSMEMBRANE PROTEIN"/>
    <property type="match status" value="1"/>
</dbReference>
<sequence length="82" mass="8921">MAPKVKTLVLAFLMLLMISFSLGLPGEFDGSDAKPSLRKISSKDGESLKIRKLGMVDSLLDYDDACANPKHDPRKKGCKNAP</sequence>
<keyword evidence="1" id="KW-0732">Signal</keyword>
<organism evidence="2 3">
    <name type="scientific">Rhodamnia argentea</name>
    <dbReference type="NCBI Taxonomy" id="178133"/>
    <lineage>
        <taxon>Eukaryota</taxon>
        <taxon>Viridiplantae</taxon>
        <taxon>Streptophyta</taxon>
        <taxon>Embryophyta</taxon>
        <taxon>Tracheophyta</taxon>
        <taxon>Spermatophyta</taxon>
        <taxon>Magnoliopsida</taxon>
        <taxon>eudicotyledons</taxon>
        <taxon>Gunneridae</taxon>
        <taxon>Pentapetalae</taxon>
        <taxon>rosids</taxon>
        <taxon>malvids</taxon>
        <taxon>Myrtales</taxon>
        <taxon>Myrtaceae</taxon>
        <taxon>Myrtoideae</taxon>
        <taxon>Myrteae</taxon>
        <taxon>Australasian group</taxon>
        <taxon>Rhodamnia</taxon>
    </lineage>
</organism>
<dbReference type="RefSeq" id="XP_030549117.1">
    <property type="nucleotide sequence ID" value="XM_030693257.2"/>
</dbReference>
<gene>
    <name evidence="3" type="primary">LOC115754280</name>
</gene>
<evidence type="ECO:0000313" key="3">
    <source>
        <dbReference type="RefSeq" id="XP_030549117.1"/>
    </source>
</evidence>
<proteinExistence type="predicted"/>
<accession>A0A8B8QS49</accession>
<dbReference type="Proteomes" id="UP000827889">
    <property type="component" value="Chromosome 7"/>
</dbReference>
<dbReference type="GeneID" id="115754280"/>
<feature type="signal peptide" evidence="1">
    <location>
        <begin position="1"/>
        <end position="23"/>
    </location>
</feature>
<keyword evidence="2" id="KW-1185">Reference proteome</keyword>
<name>A0A8B8QS49_9MYRT</name>
<feature type="chain" id="PRO_5034725374" evidence="1">
    <location>
        <begin position="24"/>
        <end position="82"/>
    </location>
</feature>
<evidence type="ECO:0000313" key="2">
    <source>
        <dbReference type="Proteomes" id="UP000827889"/>
    </source>
</evidence>
<dbReference type="OrthoDB" id="1681778at2759"/>
<dbReference type="KEGG" id="rarg:115754280"/>
<dbReference type="PANTHER" id="PTHR34467">
    <property type="entry name" value="TRANSMEMBRANE PROTEIN"/>
    <property type="match status" value="1"/>
</dbReference>
<evidence type="ECO:0000256" key="1">
    <source>
        <dbReference type="SAM" id="SignalP"/>
    </source>
</evidence>
<reference evidence="3" key="1">
    <citation type="submission" date="2025-08" db="UniProtKB">
        <authorList>
            <consortium name="RefSeq"/>
        </authorList>
    </citation>
    <scope>IDENTIFICATION</scope>
    <source>
        <tissue evidence="3">Leaf</tissue>
    </source>
</reference>
<dbReference type="AlphaFoldDB" id="A0A8B8QS49"/>
<protein>
    <submittedName>
        <fullName evidence="3">Uncharacterized protein LOC115754280 isoform X1</fullName>
    </submittedName>
</protein>